<dbReference type="SUPFAM" id="SSF53756">
    <property type="entry name" value="UDP-Glycosyltransferase/glycogen phosphorylase"/>
    <property type="match status" value="1"/>
</dbReference>
<keyword evidence="2" id="KW-0328">Glycosyltransferase</keyword>
<proteinExistence type="inferred from homology"/>
<dbReference type="GO" id="GO:0005829">
    <property type="term" value="C:cytosol"/>
    <property type="evidence" value="ECO:0007669"/>
    <property type="project" value="TreeGrafter"/>
</dbReference>
<reference evidence="5" key="1">
    <citation type="submission" date="2021-01" db="EMBL/GenBank/DDBJ databases">
        <authorList>
            <person name="Corre E."/>
            <person name="Pelletier E."/>
            <person name="Niang G."/>
            <person name="Scheremetjew M."/>
            <person name="Finn R."/>
            <person name="Kale V."/>
            <person name="Holt S."/>
            <person name="Cochrane G."/>
            <person name="Meng A."/>
            <person name="Brown T."/>
            <person name="Cohen L."/>
        </authorList>
    </citation>
    <scope>NUCLEOTIDE SEQUENCE</scope>
    <source>
        <strain evidence="5">CCMP3124</strain>
    </source>
</reference>
<evidence type="ECO:0000313" key="5">
    <source>
        <dbReference type="EMBL" id="CAD9241108.1"/>
    </source>
</evidence>
<dbReference type="InterPro" id="IPR001830">
    <property type="entry name" value="Glyco_trans_20"/>
</dbReference>
<evidence type="ECO:0000256" key="2">
    <source>
        <dbReference type="ARBA" id="ARBA00022676"/>
    </source>
</evidence>
<dbReference type="AlphaFoldDB" id="A0A7S1XJL0"/>
<evidence type="ECO:0000256" key="4">
    <source>
        <dbReference type="SAM" id="MobiDB-lite"/>
    </source>
</evidence>
<protein>
    <recommendedName>
        <fullName evidence="6">Alpha,alpha-trehalose-phosphate synthase (UDP-forming)</fullName>
    </recommendedName>
</protein>
<comment type="similarity">
    <text evidence="1">In the N-terminal section; belongs to the glycosyltransferase 20 family.</text>
</comment>
<dbReference type="FunFam" id="3.40.50.2000:FF:000010">
    <property type="entry name" value="Alpha,alpha-trehalose-phosphate synthase"/>
    <property type="match status" value="1"/>
</dbReference>
<dbReference type="GO" id="GO:0005992">
    <property type="term" value="P:trehalose biosynthetic process"/>
    <property type="evidence" value="ECO:0007669"/>
    <property type="project" value="InterPro"/>
</dbReference>
<accession>A0A7S1XJL0</accession>
<organism evidence="5">
    <name type="scientific">Erythrolobus australicus</name>
    <dbReference type="NCBI Taxonomy" id="1077150"/>
    <lineage>
        <taxon>Eukaryota</taxon>
        <taxon>Rhodophyta</taxon>
        <taxon>Bangiophyceae</taxon>
        <taxon>Porphyridiales</taxon>
        <taxon>Porphyridiaceae</taxon>
        <taxon>Erythrolobus</taxon>
    </lineage>
</organism>
<sequence>MTSKEDEILFQIQQLQEQLSRMRESEAHDEARPARGLDGTLSSGTLLEQSSPLVNAGNFPSMPAMQGSAASPRDRAAQRLLDSRGGAVSRMNSAGESVPSLAPLSASRMIIVSSHLPVQVGRDSHGGLQVQRTANPAAASSAIASVLDQQWFAQRACVFIGWIGHRPPVVAGTSSSETLDFDRSEQDTCRKLTLEWSSNLSQREESVFGVSSKTVHSGDNESSFDRMRRESAHRLFPVFLEENLVEFALRRFSDGLLWPLFHYIPPAVGADCGASSAASRGLDVRAWHAYVALNHKYAEAVMQVYQHGDIVLVDGLELMLLPSLIRKRVRDVTLGYYLGTPFPSSEYFRILPMRTELLEGVLAADMVGFHAHDYTRHFRSSCTRLLGLDTSYLGISAECSATTKRPHFTRLGTYPMGIDAEQVQRYLASPQMQELIADRRERFGNKRVMIAVDRLDEVKGVPHKLFAFEEFLRRYPQWKHTVVFVLVAVANTGVRAPEAAEQDLLRAKVHELVGRINGVYGTVDHTPIVFITQSLPFEELLALYSCADVALVTSLRESMSKVSYEYVITQRDNHGVLILSEFAGSAQILSHAIRVNPWNTFELADAIDDALIFPEAQRERHHSKMYRYVTTHTAEYWAKSLISRLSELDAVLATERDTLYRGGLRGEAAASILSLSELRPFLLNSKPWRRVVVLDYEGVLCAPQALPELAWPSDELTEQIGVIAMDPRIALFVFSSRAAYVLDAWFPNKRIGLVAESGCEVRMPGVSKWESLVPLSTAADTSWRESVLPILRYFSERTPGAYLETKPHVFSWHYIDADPQFGSWQAKELRADLGDAGCDSLPVEVVTGHKRVEIRPSGVSKVSALRRICGMLPPPAVSHIFALCGAEKQDEDLYSYMRKISASDKGGLLGHTAPRRAVSAAITPPMSQLMTPTMTPAASVASLVSMSTSASSTNEVHAISCRVSSQPASATSSATRHLPSIDSATQLVREIAAMFAANTSSLPPTAQSTKS</sequence>
<dbReference type="InterPro" id="IPR003337">
    <property type="entry name" value="Trehalose_PPase"/>
</dbReference>
<keyword evidence="3" id="KW-0808">Transferase</keyword>
<dbReference type="Gene3D" id="3.30.70.1020">
    <property type="entry name" value="Trehalose-6-phosphate phosphatase related protein, domain 2"/>
    <property type="match status" value="1"/>
</dbReference>
<dbReference type="SUPFAM" id="SSF56784">
    <property type="entry name" value="HAD-like"/>
    <property type="match status" value="1"/>
</dbReference>
<dbReference type="Pfam" id="PF00982">
    <property type="entry name" value="Glyco_transf_20"/>
    <property type="match status" value="1"/>
</dbReference>
<dbReference type="Gene3D" id="3.40.50.1000">
    <property type="entry name" value="HAD superfamily/HAD-like"/>
    <property type="match status" value="1"/>
</dbReference>
<feature type="region of interest" description="Disordered" evidence="4">
    <location>
        <begin position="20"/>
        <end position="99"/>
    </location>
</feature>
<dbReference type="InterPro" id="IPR036412">
    <property type="entry name" value="HAD-like_sf"/>
</dbReference>
<dbReference type="PANTHER" id="PTHR10788">
    <property type="entry name" value="TREHALOSE-6-PHOSPHATE SYNTHASE"/>
    <property type="match status" value="1"/>
</dbReference>
<dbReference type="NCBIfam" id="TIGR00685">
    <property type="entry name" value="T6PP"/>
    <property type="match status" value="1"/>
</dbReference>
<dbReference type="InterPro" id="IPR023214">
    <property type="entry name" value="HAD_sf"/>
</dbReference>
<dbReference type="GO" id="GO:0003825">
    <property type="term" value="F:alpha,alpha-trehalose-phosphate synthase (UDP-forming) activity"/>
    <property type="evidence" value="ECO:0007669"/>
    <property type="project" value="TreeGrafter"/>
</dbReference>
<dbReference type="GO" id="GO:0004805">
    <property type="term" value="F:trehalose-phosphatase activity"/>
    <property type="evidence" value="ECO:0007669"/>
    <property type="project" value="TreeGrafter"/>
</dbReference>
<feature type="compositionally biased region" description="Basic and acidic residues" evidence="4">
    <location>
        <begin position="20"/>
        <end position="35"/>
    </location>
</feature>
<dbReference type="Gene3D" id="3.40.50.2000">
    <property type="entry name" value="Glycogen Phosphorylase B"/>
    <property type="match status" value="2"/>
</dbReference>
<evidence type="ECO:0000256" key="1">
    <source>
        <dbReference type="ARBA" id="ARBA00005409"/>
    </source>
</evidence>
<feature type="compositionally biased region" description="Low complexity" evidence="4">
    <location>
        <begin position="36"/>
        <end position="47"/>
    </location>
</feature>
<gene>
    <name evidence="5" type="ORF">EAUS1353_LOCUS2848</name>
</gene>
<name>A0A7S1XJL0_9RHOD</name>
<dbReference type="EMBL" id="HBGI01004415">
    <property type="protein sequence ID" value="CAD9241108.1"/>
    <property type="molecule type" value="Transcribed_RNA"/>
</dbReference>
<dbReference type="PANTHER" id="PTHR10788:SF106">
    <property type="entry name" value="BCDNA.GH08860"/>
    <property type="match status" value="1"/>
</dbReference>
<evidence type="ECO:0000256" key="3">
    <source>
        <dbReference type="ARBA" id="ARBA00022679"/>
    </source>
</evidence>
<dbReference type="CDD" id="cd03788">
    <property type="entry name" value="GT20_TPS"/>
    <property type="match status" value="1"/>
</dbReference>
<dbReference type="Pfam" id="PF02358">
    <property type="entry name" value="Trehalose_PPase"/>
    <property type="match status" value="1"/>
</dbReference>
<evidence type="ECO:0008006" key="6">
    <source>
        <dbReference type="Google" id="ProtNLM"/>
    </source>
</evidence>